<accession>A0AB34JWK1</accession>
<dbReference type="SMART" id="SM00248">
    <property type="entry name" value="ANK"/>
    <property type="match status" value="6"/>
</dbReference>
<evidence type="ECO:0000313" key="4">
    <source>
        <dbReference type="EMBL" id="KAL1526084.1"/>
    </source>
</evidence>
<dbReference type="InterPro" id="IPR002110">
    <property type="entry name" value="Ankyrin_rpt"/>
</dbReference>
<organism evidence="4 5">
    <name type="scientific">Prymnesium parvum</name>
    <name type="common">Toxic golden alga</name>
    <dbReference type="NCBI Taxonomy" id="97485"/>
    <lineage>
        <taxon>Eukaryota</taxon>
        <taxon>Haptista</taxon>
        <taxon>Haptophyta</taxon>
        <taxon>Prymnesiophyceae</taxon>
        <taxon>Prymnesiales</taxon>
        <taxon>Prymnesiaceae</taxon>
        <taxon>Prymnesium</taxon>
    </lineage>
</organism>
<feature type="repeat" description="ANK" evidence="3">
    <location>
        <begin position="95"/>
        <end position="127"/>
    </location>
</feature>
<proteinExistence type="predicted"/>
<dbReference type="EMBL" id="JBGBPQ010000004">
    <property type="protein sequence ID" value="KAL1526084.1"/>
    <property type="molecule type" value="Genomic_DNA"/>
</dbReference>
<reference evidence="4 5" key="1">
    <citation type="journal article" date="2024" name="Science">
        <title>Giant polyketide synthase enzymes in the biosynthesis of giant marine polyether toxins.</title>
        <authorList>
            <person name="Fallon T.R."/>
            <person name="Shende V.V."/>
            <person name="Wierzbicki I.H."/>
            <person name="Pendleton A.L."/>
            <person name="Watervoot N.F."/>
            <person name="Auber R.P."/>
            <person name="Gonzalez D.J."/>
            <person name="Wisecaver J.H."/>
            <person name="Moore B.S."/>
        </authorList>
    </citation>
    <scope>NUCLEOTIDE SEQUENCE [LARGE SCALE GENOMIC DNA]</scope>
    <source>
        <strain evidence="4 5">12B1</strain>
    </source>
</reference>
<keyword evidence="1" id="KW-0677">Repeat</keyword>
<protein>
    <submittedName>
        <fullName evidence="4">Uncharacterized protein</fullName>
    </submittedName>
</protein>
<dbReference type="Gene3D" id="1.25.40.20">
    <property type="entry name" value="Ankyrin repeat-containing domain"/>
    <property type="match status" value="4"/>
</dbReference>
<comment type="caution">
    <text evidence="4">The sequence shown here is derived from an EMBL/GenBank/DDBJ whole genome shotgun (WGS) entry which is preliminary data.</text>
</comment>
<feature type="repeat" description="ANK" evidence="3">
    <location>
        <begin position="62"/>
        <end position="94"/>
    </location>
</feature>
<evidence type="ECO:0000256" key="1">
    <source>
        <dbReference type="ARBA" id="ARBA00022737"/>
    </source>
</evidence>
<dbReference type="Pfam" id="PF13637">
    <property type="entry name" value="Ank_4"/>
    <property type="match status" value="1"/>
</dbReference>
<gene>
    <name evidence="4" type="ORF">AB1Y20_020901</name>
</gene>
<feature type="repeat" description="ANK" evidence="3">
    <location>
        <begin position="150"/>
        <end position="182"/>
    </location>
</feature>
<name>A0AB34JWK1_PRYPA</name>
<dbReference type="GO" id="GO:0005737">
    <property type="term" value="C:cytoplasm"/>
    <property type="evidence" value="ECO:0007669"/>
    <property type="project" value="TreeGrafter"/>
</dbReference>
<dbReference type="AlphaFoldDB" id="A0AB34JWK1"/>
<dbReference type="Pfam" id="PF12796">
    <property type="entry name" value="Ank_2"/>
    <property type="match status" value="2"/>
</dbReference>
<dbReference type="SUPFAM" id="SSF48403">
    <property type="entry name" value="Ankyrin repeat"/>
    <property type="match status" value="1"/>
</dbReference>
<dbReference type="PANTHER" id="PTHR24198:SF165">
    <property type="entry name" value="ANKYRIN REPEAT-CONTAINING PROTEIN-RELATED"/>
    <property type="match status" value="1"/>
</dbReference>
<keyword evidence="2 3" id="KW-0040">ANK repeat</keyword>
<feature type="repeat" description="ANK" evidence="3">
    <location>
        <begin position="183"/>
        <end position="215"/>
    </location>
</feature>
<evidence type="ECO:0000256" key="3">
    <source>
        <dbReference type="PROSITE-ProRule" id="PRU00023"/>
    </source>
</evidence>
<dbReference type="PROSITE" id="PS50297">
    <property type="entry name" value="ANK_REP_REGION"/>
    <property type="match status" value="5"/>
</dbReference>
<feature type="repeat" description="ANK" evidence="3">
    <location>
        <begin position="29"/>
        <end position="61"/>
    </location>
</feature>
<dbReference type="PANTHER" id="PTHR24198">
    <property type="entry name" value="ANKYRIN REPEAT AND PROTEIN KINASE DOMAIN-CONTAINING PROTEIN"/>
    <property type="match status" value="1"/>
</dbReference>
<dbReference type="PROSITE" id="PS50088">
    <property type="entry name" value="ANK_REPEAT"/>
    <property type="match status" value="5"/>
</dbReference>
<sequence length="287" mass="31154">MISAASRGNVLQLARLLENNANIEERDRDGFSPLHCAACFGHEDAVRLLLENNADIAARDKEGTTPLLWAAHNGHEGAARLLLQNNADITARDNDSRSPLHYAAMNGYEGAVRLLLENNADTRRWTRCSAWRWARRSRHSPLVSSTRRQDADSPLHLAAMNGHEGAVRLLLQNNADLEARDNDGFSPLHLAAMNGHEGVVRLLLENNADTAARDNRGHTALDEMLCGGHDAVAALLLAGALRLLQLCTRALLTTVLSSLSAAVVLAAYPRNLQVLPIVSAAVERTQG</sequence>
<keyword evidence="5" id="KW-1185">Reference proteome</keyword>
<evidence type="ECO:0000313" key="5">
    <source>
        <dbReference type="Proteomes" id="UP001515480"/>
    </source>
</evidence>
<dbReference type="Proteomes" id="UP001515480">
    <property type="component" value="Unassembled WGS sequence"/>
</dbReference>
<dbReference type="PRINTS" id="PR01415">
    <property type="entry name" value="ANKYRIN"/>
</dbReference>
<dbReference type="InterPro" id="IPR036770">
    <property type="entry name" value="Ankyrin_rpt-contain_sf"/>
</dbReference>
<evidence type="ECO:0000256" key="2">
    <source>
        <dbReference type="ARBA" id="ARBA00023043"/>
    </source>
</evidence>